<dbReference type="Proteomes" id="UP001303899">
    <property type="component" value="Unassembled WGS sequence"/>
</dbReference>
<gene>
    <name evidence="1" type="ORF">VB776_20755</name>
</gene>
<evidence type="ECO:0000313" key="2">
    <source>
        <dbReference type="Proteomes" id="UP001303899"/>
    </source>
</evidence>
<dbReference type="RefSeq" id="WP_323698790.1">
    <property type="nucleotide sequence ID" value="NZ_JAYGIL010000035.1"/>
</dbReference>
<name>A0ABU5SA68_9BACT</name>
<comment type="caution">
    <text evidence="1">The sequence shown here is derived from an EMBL/GenBank/DDBJ whole genome shotgun (WGS) entry which is preliminary data.</text>
</comment>
<dbReference type="EMBL" id="JAYGIL010000035">
    <property type="protein sequence ID" value="MEA5405381.1"/>
    <property type="molecule type" value="Genomic_DNA"/>
</dbReference>
<reference evidence="1 2" key="1">
    <citation type="submission" date="2023-12" db="EMBL/GenBank/DDBJ databases">
        <title>Novel species of the genus Arcicella isolated from rivers.</title>
        <authorList>
            <person name="Lu H."/>
        </authorList>
    </citation>
    <scope>NUCLEOTIDE SEQUENCE [LARGE SCALE GENOMIC DNA]</scope>
    <source>
        <strain evidence="1 2">DC2W</strain>
    </source>
</reference>
<sequence length="261" mass="29717">MEKFGDIEIRVVGNYGNIKLSPDSYDINEIAVLLQNVEDLLYPINKKDRPLISYNLEEGSVKNTFRTGLQAVISLSAILAQINNVNSIDFLELKTAQAIENIQALSIQKNYEFEFKTSLKKDDEVELRITPQTNFVRTKNIWVDAELYFYGTLTNAGGKSKANIHIDTSDYGSLTIDTSKKFLEGHEENLLYKKYGVRVYGKQNIDTGEIDKSTLTLLELIDFNPKYDDSYLNALIGRAKKNWSGIDANDWVFNLRGTYEL</sequence>
<keyword evidence="2" id="KW-1185">Reference proteome</keyword>
<proteinExistence type="predicted"/>
<protein>
    <submittedName>
        <fullName evidence="1">Uncharacterized protein</fullName>
    </submittedName>
</protein>
<accession>A0ABU5SA68</accession>
<evidence type="ECO:0000313" key="1">
    <source>
        <dbReference type="EMBL" id="MEA5405381.1"/>
    </source>
</evidence>
<organism evidence="1 2">
    <name type="scientific">Arcicella gelida</name>
    <dbReference type="NCBI Taxonomy" id="2984195"/>
    <lineage>
        <taxon>Bacteria</taxon>
        <taxon>Pseudomonadati</taxon>
        <taxon>Bacteroidota</taxon>
        <taxon>Cytophagia</taxon>
        <taxon>Cytophagales</taxon>
        <taxon>Flectobacillaceae</taxon>
        <taxon>Arcicella</taxon>
    </lineage>
</organism>